<keyword evidence="2 10" id="KW-0963">Cytoplasm</keyword>
<comment type="subunit">
    <text evidence="10">Homodecamer. Pentamer of dimers that assemble into a ring structure.</text>
</comment>
<evidence type="ECO:0000313" key="12">
    <source>
        <dbReference type="EMBL" id="UOF92320.1"/>
    </source>
</evidence>
<accession>A0ABY4CP95</accession>
<keyword evidence="13" id="KW-1185">Reference proteome</keyword>
<dbReference type="InterPro" id="IPR024706">
    <property type="entry name" value="Peroxiredoxin_AhpC-typ"/>
</dbReference>
<dbReference type="PIRSF" id="PIRSF000239">
    <property type="entry name" value="AHPC"/>
    <property type="match status" value="1"/>
</dbReference>
<dbReference type="Pfam" id="PF00578">
    <property type="entry name" value="AhpC-TSA"/>
    <property type="match status" value="1"/>
</dbReference>
<dbReference type="InterPro" id="IPR000866">
    <property type="entry name" value="AhpC/TSA"/>
</dbReference>
<dbReference type="NCBIfam" id="NF009668">
    <property type="entry name" value="PRK13189.1"/>
    <property type="match status" value="1"/>
</dbReference>
<proteinExistence type="inferred from homology"/>
<dbReference type="GO" id="GO:0140824">
    <property type="term" value="F:thioredoxin-dependent peroxiredoxin activity"/>
    <property type="evidence" value="ECO:0007669"/>
    <property type="project" value="UniProtKB-EC"/>
</dbReference>
<dbReference type="EMBL" id="CP089291">
    <property type="protein sequence ID" value="UOF92320.1"/>
    <property type="molecule type" value="Genomic_DNA"/>
</dbReference>
<evidence type="ECO:0000256" key="8">
    <source>
        <dbReference type="ARBA" id="ARBA00025719"/>
    </source>
</evidence>
<dbReference type="HAMAP" id="MF_00401">
    <property type="entry name" value="Peroxiredoxin"/>
    <property type="match status" value="1"/>
</dbReference>
<dbReference type="PANTHER" id="PTHR10681:SF128">
    <property type="entry name" value="THIOREDOXIN-DEPENDENT PEROXIDE REDUCTASE, MITOCHONDRIAL"/>
    <property type="match status" value="1"/>
</dbReference>
<feature type="binding site" evidence="10">
    <location>
        <position position="129"/>
    </location>
    <ligand>
        <name>substrate</name>
    </ligand>
</feature>
<comment type="miscellaneous">
    <text evidence="10">The active site is a conserved redox-active cysteine residue, the peroxidatic cysteine (C(P)), which makes the nucleophilic attack on the peroxide substrate. The peroxide oxidizes the C(P)-SH to cysteine sulfenic acid (C(P)-SOH), which then reacts with another cysteine residue, the resolving cysteine (C(R)), to form a disulfide bridge. The disulfide is subsequently reduced by an appropriate electron donor to complete the catalytic cycle. In this 1-Cys peroxiredoxin, no C(R) is present and C(P) instead forms a disulfide with a cysteine from another protein or with a small thiol molecule.</text>
</comment>
<keyword evidence="7 10" id="KW-0676">Redox-active center</keyword>
<feature type="domain" description="Thioredoxin" evidence="11">
    <location>
        <begin position="11"/>
        <end position="166"/>
    </location>
</feature>
<dbReference type="Gene3D" id="3.40.30.10">
    <property type="entry name" value="Glutaredoxin"/>
    <property type="match status" value="1"/>
</dbReference>
<feature type="active site" description="Cysteine sulfenic acid (-SOH) intermediate" evidence="10">
    <location>
        <position position="52"/>
    </location>
</feature>
<reference evidence="12" key="1">
    <citation type="submission" date="2021-12" db="EMBL/GenBank/DDBJ databases">
        <title>Alicyclobacillaceae gen. nov., sp. nov., isolated from chalcocite enrichment system.</title>
        <authorList>
            <person name="Jiang Z."/>
        </authorList>
    </citation>
    <scope>NUCLEOTIDE SEQUENCE</scope>
    <source>
        <strain evidence="12">MYW30-H2</strain>
    </source>
</reference>
<evidence type="ECO:0000256" key="6">
    <source>
        <dbReference type="ARBA" id="ARBA00023157"/>
    </source>
</evidence>
<comment type="similarity">
    <text evidence="1">Belongs to the peroxiredoxin family. AhpC/Prx1 subfamily.</text>
</comment>
<name>A0ABY4CP95_9BACL</name>
<organism evidence="12 13">
    <name type="scientific">Fodinisporobacter ferrooxydans</name>
    <dbReference type="NCBI Taxonomy" id="2901836"/>
    <lineage>
        <taxon>Bacteria</taxon>
        <taxon>Bacillati</taxon>
        <taxon>Bacillota</taxon>
        <taxon>Bacilli</taxon>
        <taxon>Bacillales</taxon>
        <taxon>Alicyclobacillaceae</taxon>
        <taxon>Fodinisporobacter</taxon>
    </lineage>
</organism>
<keyword evidence="6" id="KW-1015">Disulfide bond</keyword>
<evidence type="ECO:0000313" key="13">
    <source>
        <dbReference type="Proteomes" id="UP000830167"/>
    </source>
</evidence>
<gene>
    <name evidence="12" type="ORF">LSG31_09220</name>
</gene>
<keyword evidence="5 10" id="KW-0560">Oxidoreductase</keyword>
<dbReference type="InterPro" id="IPR019479">
    <property type="entry name" value="Peroxiredoxin_C"/>
</dbReference>
<dbReference type="InterPro" id="IPR022915">
    <property type="entry name" value="Peroxiredoxin_TDXH"/>
</dbReference>
<dbReference type="Proteomes" id="UP000830167">
    <property type="component" value="Chromosome"/>
</dbReference>
<dbReference type="RefSeq" id="WP_347438996.1">
    <property type="nucleotide sequence ID" value="NZ_CP089291.1"/>
</dbReference>
<keyword evidence="4 10" id="KW-0049">Antioxidant</keyword>
<comment type="subcellular location">
    <subcellularLocation>
        <location evidence="10">Cytoplasm</location>
    </subcellularLocation>
</comment>
<dbReference type="EC" id="1.11.1.24" evidence="10"/>
<keyword evidence="3 10" id="KW-0575">Peroxidase</keyword>
<evidence type="ECO:0000256" key="3">
    <source>
        <dbReference type="ARBA" id="ARBA00022559"/>
    </source>
</evidence>
<comment type="function">
    <text evidence="9 10">Thiol-specific peroxidase that catalyzes the reduction of hydrogen peroxide and organic hydroperoxides to water and alcohols, respectively. Plays a role in cell protection against oxidative stress by detoxifying peroxides.</text>
</comment>
<dbReference type="CDD" id="cd03016">
    <property type="entry name" value="PRX_1cys"/>
    <property type="match status" value="1"/>
</dbReference>
<comment type="catalytic activity">
    <reaction evidence="10">
        <text>a hydroperoxide + [thioredoxin]-dithiol = an alcohol + [thioredoxin]-disulfide + H2O</text>
        <dbReference type="Rhea" id="RHEA:62620"/>
        <dbReference type="Rhea" id="RHEA-COMP:10698"/>
        <dbReference type="Rhea" id="RHEA-COMP:10700"/>
        <dbReference type="ChEBI" id="CHEBI:15377"/>
        <dbReference type="ChEBI" id="CHEBI:29950"/>
        <dbReference type="ChEBI" id="CHEBI:30879"/>
        <dbReference type="ChEBI" id="CHEBI:35924"/>
        <dbReference type="ChEBI" id="CHEBI:50058"/>
        <dbReference type="EC" id="1.11.1.24"/>
    </reaction>
</comment>
<evidence type="ECO:0000256" key="9">
    <source>
        <dbReference type="ARBA" id="ARBA00037420"/>
    </source>
</evidence>
<evidence type="ECO:0000256" key="2">
    <source>
        <dbReference type="ARBA" id="ARBA00022490"/>
    </source>
</evidence>
<sequence>MSLTEQTFTLPRLNEPAPEFEAVTTQGPIKLSDFKGKWVVLFSHPADFTPVCTTEFGGFATQATEFEKRNVQLIGLSVDSVHAHLAWIRDIERIFDTNVTFPVIADLDTKISNLYGMIHPGASTTAAVRAVFVIDDTGVLRAMIYYPMSAGRNIPEILRVIDSLQTTDANKVSTPANWQPGEPVIVPAPSTPSAFETEEEATEKGLDYRSWYLRFKKLN</sequence>
<dbReference type="InterPro" id="IPR045020">
    <property type="entry name" value="PRX_1cys"/>
</dbReference>
<dbReference type="Pfam" id="PF10417">
    <property type="entry name" value="1-cysPrx_C"/>
    <property type="match status" value="1"/>
</dbReference>
<evidence type="ECO:0000259" key="11">
    <source>
        <dbReference type="PROSITE" id="PS51352"/>
    </source>
</evidence>
<dbReference type="InterPro" id="IPR050217">
    <property type="entry name" value="Peroxiredoxin"/>
</dbReference>
<dbReference type="InterPro" id="IPR036249">
    <property type="entry name" value="Thioredoxin-like_sf"/>
</dbReference>
<evidence type="ECO:0000256" key="4">
    <source>
        <dbReference type="ARBA" id="ARBA00022862"/>
    </source>
</evidence>
<evidence type="ECO:0000256" key="5">
    <source>
        <dbReference type="ARBA" id="ARBA00023002"/>
    </source>
</evidence>
<dbReference type="PROSITE" id="PS51352">
    <property type="entry name" value="THIOREDOXIN_2"/>
    <property type="match status" value="1"/>
</dbReference>
<evidence type="ECO:0000256" key="7">
    <source>
        <dbReference type="ARBA" id="ARBA00023284"/>
    </source>
</evidence>
<evidence type="ECO:0000256" key="10">
    <source>
        <dbReference type="HAMAP-Rule" id="MF_00401"/>
    </source>
</evidence>
<dbReference type="SUPFAM" id="SSF52833">
    <property type="entry name" value="Thioredoxin-like"/>
    <property type="match status" value="1"/>
</dbReference>
<dbReference type="PANTHER" id="PTHR10681">
    <property type="entry name" value="THIOREDOXIN PEROXIDASE"/>
    <property type="match status" value="1"/>
</dbReference>
<comment type="caution">
    <text evidence="10">Lacks conserved residue(s) required for the propagation of feature annotation.</text>
</comment>
<dbReference type="InterPro" id="IPR013766">
    <property type="entry name" value="Thioredoxin_domain"/>
</dbReference>
<protein>
    <recommendedName>
        <fullName evidence="10">Peroxiredoxin</fullName>
        <ecNumber evidence="10">1.11.1.24</ecNumber>
    </recommendedName>
    <alternativeName>
        <fullName evidence="10">Thioredoxin-dependent peroxiredoxin</fullName>
    </alternativeName>
</protein>
<evidence type="ECO:0000256" key="1">
    <source>
        <dbReference type="ARBA" id="ARBA00009796"/>
    </source>
</evidence>
<comment type="similarity">
    <text evidence="8 10">Belongs to the peroxiredoxin family. Prx6 subfamily.</text>
</comment>